<name>A0A1I7V900_LOALO</name>
<evidence type="ECO:0000313" key="3">
    <source>
        <dbReference type="WBParaSite" id="EN70_11186"/>
    </source>
</evidence>
<dbReference type="InterPro" id="IPR041588">
    <property type="entry name" value="Integrase_H2C2"/>
</dbReference>
<evidence type="ECO:0000259" key="1">
    <source>
        <dbReference type="PROSITE" id="PS50994"/>
    </source>
</evidence>
<evidence type="ECO:0000313" key="2">
    <source>
        <dbReference type="Proteomes" id="UP000095285"/>
    </source>
</evidence>
<dbReference type="PROSITE" id="PS50994">
    <property type="entry name" value="INTEGRASE"/>
    <property type="match status" value="1"/>
</dbReference>
<protein>
    <submittedName>
        <fullName evidence="3">Integrase catalytic domain-containing protein</fullName>
    </submittedName>
</protein>
<accession>A0A1I7V900</accession>
<sequence>MAMGLMEAMQSDQVTALMDESRLSSPSKLIRTMLCVLRFLAKMSKEFGRKIAELIVKHYHEKLFHSSVHYTWSKMRQRYWIPHGRSYIKKILRKICKGCTMWVAMPFEQPDFPPYPAAGVVGTRPFETVGLDLFGPILIKEDHAKTKRWVALFTCLATRAVHFEVMETMSTEQFVQAFRGFTSRRRQPQHIISDNAKNLTSASKVLVELSTGENETMKWEFITPGAPRQGGVYERMLGVVKGSLGKDIGTKLNNGELITLVTELETIINERPLVDLEEIGLVLRPGDFLDPGSTRRENLTYEWAYRRDKTICVEENLQTKELKHQYTTTCKRLDHL</sequence>
<dbReference type="InterPro" id="IPR012337">
    <property type="entry name" value="RNaseH-like_sf"/>
</dbReference>
<reference evidence="3" key="2">
    <citation type="submission" date="2016-11" db="UniProtKB">
        <authorList>
            <consortium name="WormBaseParasite"/>
        </authorList>
    </citation>
    <scope>IDENTIFICATION</scope>
</reference>
<dbReference type="PANTHER" id="PTHR47331">
    <property type="entry name" value="PHD-TYPE DOMAIN-CONTAINING PROTEIN"/>
    <property type="match status" value="1"/>
</dbReference>
<organism evidence="2 3">
    <name type="scientific">Loa loa</name>
    <name type="common">Eye worm</name>
    <name type="synonym">Filaria loa</name>
    <dbReference type="NCBI Taxonomy" id="7209"/>
    <lineage>
        <taxon>Eukaryota</taxon>
        <taxon>Metazoa</taxon>
        <taxon>Ecdysozoa</taxon>
        <taxon>Nematoda</taxon>
        <taxon>Chromadorea</taxon>
        <taxon>Rhabditida</taxon>
        <taxon>Spirurina</taxon>
        <taxon>Spiruromorpha</taxon>
        <taxon>Filarioidea</taxon>
        <taxon>Onchocercidae</taxon>
        <taxon>Loa</taxon>
    </lineage>
</organism>
<dbReference type="Gene3D" id="3.30.420.10">
    <property type="entry name" value="Ribonuclease H-like superfamily/Ribonuclease H"/>
    <property type="match status" value="1"/>
</dbReference>
<dbReference type="STRING" id="7209.A0A1I7V900"/>
<dbReference type="SUPFAM" id="SSF53098">
    <property type="entry name" value="Ribonuclease H-like"/>
    <property type="match status" value="1"/>
</dbReference>
<dbReference type="InterPro" id="IPR036397">
    <property type="entry name" value="RNaseH_sf"/>
</dbReference>
<dbReference type="Proteomes" id="UP000095285">
    <property type="component" value="Unassembled WGS sequence"/>
</dbReference>
<dbReference type="GO" id="GO:0015074">
    <property type="term" value="P:DNA integration"/>
    <property type="evidence" value="ECO:0007669"/>
    <property type="project" value="InterPro"/>
</dbReference>
<dbReference type="WBParaSite" id="EN70_11186">
    <property type="protein sequence ID" value="EN70_11186"/>
    <property type="gene ID" value="EN70_11186"/>
</dbReference>
<reference evidence="2" key="1">
    <citation type="submission" date="2012-04" db="EMBL/GenBank/DDBJ databases">
        <title>The Genome Sequence of Loa loa.</title>
        <authorList>
            <consortium name="The Broad Institute Genome Sequencing Platform"/>
            <consortium name="Broad Institute Genome Sequencing Center for Infectious Disease"/>
            <person name="Nutman T.B."/>
            <person name="Fink D.L."/>
            <person name="Russ C."/>
            <person name="Young S."/>
            <person name="Zeng Q."/>
            <person name="Gargeya S."/>
            <person name="Alvarado L."/>
            <person name="Berlin A."/>
            <person name="Chapman S.B."/>
            <person name="Chen Z."/>
            <person name="Freedman E."/>
            <person name="Gellesch M."/>
            <person name="Goldberg J."/>
            <person name="Griggs A."/>
            <person name="Gujja S."/>
            <person name="Heilman E.R."/>
            <person name="Heiman D."/>
            <person name="Howarth C."/>
            <person name="Mehta T."/>
            <person name="Neiman D."/>
            <person name="Pearson M."/>
            <person name="Roberts A."/>
            <person name="Saif S."/>
            <person name="Shea T."/>
            <person name="Shenoy N."/>
            <person name="Sisk P."/>
            <person name="Stolte C."/>
            <person name="Sykes S."/>
            <person name="White J."/>
            <person name="Yandava C."/>
            <person name="Haas B."/>
            <person name="Henn M.R."/>
            <person name="Nusbaum C."/>
            <person name="Birren B."/>
        </authorList>
    </citation>
    <scope>NUCLEOTIDE SEQUENCE [LARGE SCALE GENOMIC DNA]</scope>
</reference>
<dbReference type="AlphaFoldDB" id="A0A1I7V900"/>
<keyword evidence="2" id="KW-1185">Reference proteome</keyword>
<dbReference type="InterPro" id="IPR001584">
    <property type="entry name" value="Integrase_cat-core"/>
</dbReference>
<dbReference type="GO" id="GO:0003676">
    <property type="term" value="F:nucleic acid binding"/>
    <property type="evidence" value="ECO:0007669"/>
    <property type="project" value="InterPro"/>
</dbReference>
<proteinExistence type="predicted"/>
<dbReference type="Pfam" id="PF17921">
    <property type="entry name" value="Integrase_H2C2"/>
    <property type="match status" value="1"/>
</dbReference>
<feature type="domain" description="Integrase catalytic" evidence="1">
    <location>
        <begin position="121"/>
        <end position="293"/>
    </location>
</feature>
<dbReference type="PANTHER" id="PTHR47331:SF2">
    <property type="match status" value="1"/>
</dbReference>